<dbReference type="SUPFAM" id="SSF118310">
    <property type="entry name" value="AN1-like Zinc finger"/>
    <property type="match status" value="2"/>
</dbReference>
<dbReference type="InterPro" id="IPR035896">
    <property type="entry name" value="AN1-like_Znf"/>
</dbReference>
<accession>A0A9N9QMP6</accession>
<protein>
    <recommendedName>
        <fullName evidence="1">ZFAND1-like ubiquitin-like domain-containing protein</fullName>
    </recommendedName>
</protein>
<keyword evidence="3" id="KW-1185">Reference proteome</keyword>
<evidence type="ECO:0000259" key="1">
    <source>
        <dbReference type="Pfam" id="PF25327"/>
    </source>
</evidence>
<name>A0A9N9QMP6_9CUCU</name>
<dbReference type="PANTHER" id="PTHR14677:SF20">
    <property type="entry name" value="ZINC FINGER AN1-TYPE CONTAINING 2A-RELATED"/>
    <property type="match status" value="1"/>
</dbReference>
<sequence length="263" mass="30032">MELPNLGKRCADDHCKQLDFLPLQCRCGKIFCSEHLNCHAQTCTKSRFLAEDELKKIENIFVCSREGCKERSVVPLICQRCEKHFCIQHRHLAQCQEKSPEEQAKEKEKYFEPVKQFNKAKAVVDKQVENSLAEAKKKSKNKEMAAKLQLMKIKNKAIGQKNIPPADRVYFNIHIQSLGRDVPVFVSKTWSLGRVIDAVAEECKLQNNNHKGNEKKLRLFKKDDKKIVFGNLTATLSGLLADKVIVDGEDLIIEYVSDTCISL</sequence>
<proteinExistence type="predicted"/>
<reference evidence="2" key="1">
    <citation type="submission" date="2022-01" db="EMBL/GenBank/DDBJ databases">
        <authorList>
            <person name="King R."/>
        </authorList>
    </citation>
    <scope>NUCLEOTIDE SEQUENCE</scope>
</reference>
<dbReference type="OrthoDB" id="25675at2759"/>
<evidence type="ECO:0000313" key="3">
    <source>
        <dbReference type="Proteomes" id="UP001152799"/>
    </source>
</evidence>
<feature type="domain" description="ZFAND1-like ubiquitin-like" evidence="1">
    <location>
        <begin position="185"/>
        <end position="256"/>
    </location>
</feature>
<dbReference type="Proteomes" id="UP001152799">
    <property type="component" value="Chromosome 2"/>
</dbReference>
<dbReference type="PANTHER" id="PTHR14677">
    <property type="entry name" value="ARSENITE INDUCUBLE RNA ASSOCIATED PROTEIN AIP-1-RELATED"/>
    <property type="match status" value="1"/>
</dbReference>
<dbReference type="GO" id="GO:0005737">
    <property type="term" value="C:cytoplasm"/>
    <property type="evidence" value="ECO:0007669"/>
    <property type="project" value="TreeGrafter"/>
</dbReference>
<dbReference type="InterPro" id="IPR057358">
    <property type="entry name" value="UBL_ZFAND1-like"/>
</dbReference>
<dbReference type="AlphaFoldDB" id="A0A9N9QMP6"/>
<dbReference type="EMBL" id="OU892278">
    <property type="protein sequence ID" value="CAG9764081.1"/>
    <property type="molecule type" value="Genomic_DNA"/>
</dbReference>
<gene>
    <name evidence="2" type="ORF">CEUTPL_LOCUS4726</name>
</gene>
<dbReference type="Gene3D" id="4.10.1110.10">
    <property type="entry name" value="AN1-like Zinc finger"/>
    <property type="match status" value="2"/>
</dbReference>
<organism evidence="2 3">
    <name type="scientific">Ceutorhynchus assimilis</name>
    <name type="common">cabbage seed weevil</name>
    <dbReference type="NCBI Taxonomy" id="467358"/>
    <lineage>
        <taxon>Eukaryota</taxon>
        <taxon>Metazoa</taxon>
        <taxon>Ecdysozoa</taxon>
        <taxon>Arthropoda</taxon>
        <taxon>Hexapoda</taxon>
        <taxon>Insecta</taxon>
        <taxon>Pterygota</taxon>
        <taxon>Neoptera</taxon>
        <taxon>Endopterygota</taxon>
        <taxon>Coleoptera</taxon>
        <taxon>Polyphaga</taxon>
        <taxon>Cucujiformia</taxon>
        <taxon>Curculionidae</taxon>
        <taxon>Ceutorhynchinae</taxon>
        <taxon>Ceutorhynchus</taxon>
    </lineage>
</organism>
<dbReference type="Pfam" id="PF25327">
    <property type="entry name" value="UBL_ZFAND1"/>
    <property type="match status" value="1"/>
</dbReference>
<evidence type="ECO:0000313" key="2">
    <source>
        <dbReference type="EMBL" id="CAG9764081.1"/>
    </source>
</evidence>